<proteinExistence type="predicted"/>
<dbReference type="EMBL" id="CM041546">
    <property type="protein sequence ID" value="KAI3360671.1"/>
    <property type="molecule type" value="Genomic_DNA"/>
</dbReference>
<organism evidence="1 2">
    <name type="scientific">Scortum barcoo</name>
    <name type="common">barcoo grunter</name>
    <dbReference type="NCBI Taxonomy" id="214431"/>
    <lineage>
        <taxon>Eukaryota</taxon>
        <taxon>Metazoa</taxon>
        <taxon>Chordata</taxon>
        <taxon>Craniata</taxon>
        <taxon>Vertebrata</taxon>
        <taxon>Euteleostomi</taxon>
        <taxon>Actinopterygii</taxon>
        <taxon>Neopterygii</taxon>
        <taxon>Teleostei</taxon>
        <taxon>Neoteleostei</taxon>
        <taxon>Acanthomorphata</taxon>
        <taxon>Eupercaria</taxon>
        <taxon>Centrarchiformes</taxon>
        <taxon>Terapontoidei</taxon>
        <taxon>Terapontidae</taxon>
        <taxon>Scortum</taxon>
    </lineage>
</organism>
<evidence type="ECO:0000313" key="1">
    <source>
        <dbReference type="EMBL" id="KAI3360671.1"/>
    </source>
</evidence>
<sequence length="445" mass="50552">MVVHNQKVKRYQTRNQLDSAQELAFLTTAKRRVPQLFHALSTGSNTQNEHAKLMGYIMGYLSIISGHRSVVLTNMLVEHVFAADSWRDGRRFQILVDEHKTVKSFGQASLLLNAREFHWVKHVAKGKFVTYIIERRRKDRPDTCKMSILYMKKKGVINLVTEERRSLSDACESDTGIEVTFDWSTLVMVSISSSYYGNVAGLCGNYNGNKEDELTAAGGTTAVNVTEWAGTWSIADGDPFCYRYCEDVCPQCSEEDRIRCVVKEKGCGCNHDGHYYLPGQVFWAASQCEERFVCDAATQKINLENYSRGNKRVSYAKVVTVKVCGNTYTFSLDYLHRVLVDRLENSLPFTSNNSLVQIYRRYRLAVLDTQFLKVSFDFASAVRVALSTSYLSVTCGWLTWQAVPMSTEELVPENRGLIAEGLCPLDYFWKPWELQHPSSGILDQL</sequence>
<evidence type="ECO:0000313" key="2">
    <source>
        <dbReference type="Proteomes" id="UP000831701"/>
    </source>
</evidence>
<name>A0ACB8VYH7_9TELE</name>
<accession>A0ACB8VYH7</accession>
<comment type="caution">
    <text evidence="1">The sequence shown here is derived from an EMBL/GenBank/DDBJ whole genome shotgun (WGS) entry which is preliminary data.</text>
</comment>
<dbReference type="Proteomes" id="UP000831701">
    <property type="component" value="Chromosome 16"/>
</dbReference>
<protein>
    <submittedName>
        <fullName evidence="1">Uncharacterized protein</fullName>
    </submittedName>
</protein>
<reference evidence="1" key="1">
    <citation type="submission" date="2022-04" db="EMBL/GenBank/DDBJ databases">
        <title>Jade perch genome.</title>
        <authorList>
            <person name="Chao B."/>
        </authorList>
    </citation>
    <scope>NUCLEOTIDE SEQUENCE</scope>
    <source>
        <strain evidence="1">CB-2022</strain>
    </source>
</reference>
<gene>
    <name evidence="1" type="ORF">L3Q82_002538</name>
</gene>
<keyword evidence="2" id="KW-1185">Reference proteome</keyword>